<feature type="transmembrane region" description="Helical" evidence="6">
    <location>
        <begin position="264"/>
        <end position="285"/>
    </location>
</feature>
<comment type="subcellular location">
    <subcellularLocation>
        <location evidence="1">Membrane</location>
        <topology evidence="1">Multi-pass membrane protein</topology>
    </subcellularLocation>
</comment>
<evidence type="ECO:0000256" key="6">
    <source>
        <dbReference type="SAM" id="Phobius"/>
    </source>
</evidence>
<dbReference type="AlphaFoldDB" id="A0A818K6P6"/>
<evidence type="ECO:0000256" key="2">
    <source>
        <dbReference type="ARBA" id="ARBA00022692"/>
    </source>
</evidence>
<feature type="transmembrane region" description="Helical" evidence="6">
    <location>
        <begin position="233"/>
        <end position="258"/>
    </location>
</feature>
<comment type="caution">
    <text evidence="9">The sequence shown here is derived from an EMBL/GenBank/DDBJ whole genome shotgun (WGS) entry which is preliminary data.</text>
</comment>
<dbReference type="EMBL" id="CAJNOT010000095">
    <property type="protein sequence ID" value="CAF0835157.1"/>
    <property type="molecule type" value="Genomic_DNA"/>
</dbReference>
<feature type="domain" description="Ion transport" evidence="7">
    <location>
        <begin position="201"/>
        <end position="473"/>
    </location>
</feature>
<dbReference type="SUPFAM" id="SSF81324">
    <property type="entry name" value="Voltage-gated potassium channels"/>
    <property type="match status" value="1"/>
</dbReference>
<dbReference type="InterPro" id="IPR005821">
    <property type="entry name" value="Ion_trans_dom"/>
</dbReference>
<dbReference type="GO" id="GO:0009566">
    <property type="term" value="P:fertilization"/>
    <property type="evidence" value="ECO:0007669"/>
    <property type="project" value="TreeGrafter"/>
</dbReference>
<accession>A0A818K6P6</accession>
<dbReference type="InterPro" id="IPR027359">
    <property type="entry name" value="Volt_channel_dom_sf"/>
</dbReference>
<feature type="transmembrane region" description="Helical" evidence="6">
    <location>
        <begin position="202"/>
        <end position="221"/>
    </location>
</feature>
<dbReference type="GO" id="GO:0005227">
    <property type="term" value="F:calcium-activated cation channel activity"/>
    <property type="evidence" value="ECO:0007669"/>
    <property type="project" value="InterPro"/>
</dbReference>
<dbReference type="EMBL" id="CAJOBD010000042">
    <property type="protein sequence ID" value="CAF3549788.1"/>
    <property type="molecule type" value="Genomic_DNA"/>
</dbReference>
<protein>
    <recommendedName>
        <fullName evidence="7">Ion transport domain-containing protein</fullName>
    </recommendedName>
</protein>
<feature type="region of interest" description="Disordered" evidence="5">
    <location>
        <begin position="585"/>
        <end position="606"/>
    </location>
</feature>
<sequence length="606" mass="71076">MVSIKEFNDDLSDITDEDDNNEDYLFDTNKIINHKFNQSISISSSSSSDKQSVNKQEYINDLLALSSLMSHHINSDDFISSESRLIHSKFQRLFHFLLTDVYNEPITQALGDHISNLTEVDDALINLNRNATLKFRNYKQFREQRLASSNERRDTSFTSQHIYNRWTNIRRTISNSNIERDPLFRSKSSLRYFISWLLHSSFFKWFISIIICLDVISVAITSEYDSPNDSKSLIYNIAVFINRSILFIYLFEIIFKWIENFTSFWYSSANILEFILTIISLSNLISEIYIDTKNNTSLEINKKFHNNNQKTTDTLQRIRSYGSILSLLRTLRMLRILRILEIAFRFTQVRIVFLALSRSVKLIFHVVLLTIVLNYFFALIALYLTQFGLNTTSNEHMKKINSLFGTVPRAFITVFRIFTKDEWYEIKMEMYSLQIRPFIIDLYVISWLFFGGYVLNPLLIGAMVGTFDETRKELTSRMKQITSKTNLSLNEIDLSESESSLSSLLIRINSIDNNNDRFNEWLRITLDEIRLLVQDRIETQWPIYTAFYYLQLLEIYFENIAERQLLFDFISIYLLTLHDKETKPINPPILSSSSSSSSSTSSDDDN</sequence>
<evidence type="ECO:0000313" key="8">
    <source>
        <dbReference type="EMBL" id="CAF0835157.1"/>
    </source>
</evidence>
<evidence type="ECO:0000256" key="4">
    <source>
        <dbReference type="ARBA" id="ARBA00023136"/>
    </source>
</evidence>
<gene>
    <name evidence="9" type="ORF">JBS370_LOCUS1288</name>
    <name evidence="8" type="ORF">ZHD862_LOCUS4081</name>
</gene>
<name>A0A818K6P6_9BILA</name>
<proteinExistence type="predicted"/>
<dbReference type="InterPro" id="IPR028747">
    <property type="entry name" value="CatSper2"/>
</dbReference>
<organism evidence="9 10">
    <name type="scientific">Rotaria sordida</name>
    <dbReference type="NCBI Taxonomy" id="392033"/>
    <lineage>
        <taxon>Eukaryota</taxon>
        <taxon>Metazoa</taxon>
        <taxon>Spiralia</taxon>
        <taxon>Gnathifera</taxon>
        <taxon>Rotifera</taxon>
        <taxon>Eurotatoria</taxon>
        <taxon>Bdelloidea</taxon>
        <taxon>Philodinida</taxon>
        <taxon>Philodinidae</taxon>
        <taxon>Rotaria</taxon>
    </lineage>
</organism>
<dbReference type="Proteomes" id="UP000663864">
    <property type="component" value="Unassembled WGS sequence"/>
</dbReference>
<dbReference type="Gene3D" id="1.10.287.70">
    <property type="match status" value="1"/>
</dbReference>
<dbReference type="Proteomes" id="UP000663836">
    <property type="component" value="Unassembled WGS sequence"/>
</dbReference>
<dbReference type="Pfam" id="PF00520">
    <property type="entry name" value="Ion_trans"/>
    <property type="match status" value="1"/>
</dbReference>
<dbReference type="Gene3D" id="1.20.120.350">
    <property type="entry name" value="Voltage-gated potassium channels. Chain C"/>
    <property type="match status" value="1"/>
</dbReference>
<keyword evidence="3 6" id="KW-1133">Transmembrane helix</keyword>
<evidence type="ECO:0000256" key="5">
    <source>
        <dbReference type="SAM" id="MobiDB-lite"/>
    </source>
</evidence>
<dbReference type="PANTHER" id="PTHR46923:SF1">
    <property type="entry name" value="CATION CHANNEL SPERM-ASSOCIATED PROTEIN 2"/>
    <property type="match status" value="1"/>
</dbReference>
<evidence type="ECO:0000313" key="9">
    <source>
        <dbReference type="EMBL" id="CAF3549788.1"/>
    </source>
</evidence>
<keyword evidence="2 6" id="KW-0812">Transmembrane</keyword>
<reference evidence="9" key="1">
    <citation type="submission" date="2021-02" db="EMBL/GenBank/DDBJ databases">
        <authorList>
            <person name="Nowell W R."/>
        </authorList>
    </citation>
    <scope>NUCLEOTIDE SEQUENCE</scope>
</reference>
<dbReference type="GO" id="GO:0036128">
    <property type="term" value="C:CatSper complex"/>
    <property type="evidence" value="ECO:0007669"/>
    <property type="project" value="InterPro"/>
</dbReference>
<dbReference type="PANTHER" id="PTHR46923">
    <property type="entry name" value="CATION CHANNEL SPERM-ASSOCIATED PROTEIN 2"/>
    <property type="match status" value="1"/>
</dbReference>
<evidence type="ECO:0000313" key="10">
    <source>
        <dbReference type="Proteomes" id="UP000663836"/>
    </source>
</evidence>
<feature type="transmembrane region" description="Helical" evidence="6">
    <location>
        <begin position="438"/>
        <end position="467"/>
    </location>
</feature>
<evidence type="ECO:0000259" key="7">
    <source>
        <dbReference type="Pfam" id="PF00520"/>
    </source>
</evidence>
<evidence type="ECO:0000256" key="3">
    <source>
        <dbReference type="ARBA" id="ARBA00022989"/>
    </source>
</evidence>
<evidence type="ECO:0000256" key="1">
    <source>
        <dbReference type="ARBA" id="ARBA00004141"/>
    </source>
</evidence>
<feature type="transmembrane region" description="Helical" evidence="6">
    <location>
        <begin position="362"/>
        <end position="384"/>
    </location>
</feature>
<dbReference type="GO" id="GO:0030317">
    <property type="term" value="P:flagellated sperm motility"/>
    <property type="evidence" value="ECO:0007669"/>
    <property type="project" value="InterPro"/>
</dbReference>
<keyword evidence="4 6" id="KW-0472">Membrane</keyword>
<feature type="compositionally biased region" description="Low complexity" evidence="5">
    <location>
        <begin position="591"/>
        <end position="606"/>
    </location>
</feature>
<dbReference type="GO" id="GO:0048240">
    <property type="term" value="P:sperm capacitation"/>
    <property type="evidence" value="ECO:0007669"/>
    <property type="project" value="TreeGrafter"/>
</dbReference>